<dbReference type="Gene3D" id="3.40.50.720">
    <property type="entry name" value="NAD(P)-binding Rossmann-like Domain"/>
    <property type="match status" value="1"/>
</dbReference>
<dbReference type="OrthoDB" id="9793325at2"/>
<gene>
    <name evidence="2" type="ORF">FAA97_06270</name>
</gene>
<dbReference type="AlphaFoldDB" id="A0A4S8P697"/>
<evidence type="ECO:0000256" key="1">
    <source>
        <dbReference type="ARBA" id="ARBA00006484"/>
    </source>
</evidence>
<evidence type="ECO:0000313" key="2">
    <source>
        <dbReference type="EMBL" id="THV25783.1"/>
    </source>
</evidence>
<dbReference type="EMBL" id="STGV01000001">
    <property type="protein sequence ID" value="THV25783.1"/>
    <property type="molecule type" value="Genomic_DNA"/>
</dbReference>
<dbReference type="PANTHER" id="PTHR42879">
    <property type="entry name" value="3-OXOACYL-(ACYL-CARRIER-PROTEIN) REDUCTASE"/>
    <property type="match status" value="1"/>
</dbReference>
<dbReference type="PRINTS" id="PR00081">
    <property type="entry name" value="GDHRDH"/>
</dbReference>
<accession>A0A4S8P697</accession>
<dbReference type="PANTHER" id="PTHR42879:SF6">
    <property type="entry name" value="NADPH-DEPENDENT REDUCTASE BACG"/>
    <property type="match status" value="1"/>
</dbReference>
<sequence length="261" mass="27393">MDLGITGKRALVLAASRGLGLGIANALAAEGVHVLICGRTEERLKANVERIRASGGKADYVVADLADSHFVDQMLHAVHHTLGGIDILVNNTGGPTPGTVEDMDAEKLYNFFQSMVVRVITLTNALMPLMKTQGFGRVLTVASSGVFEPIPNLALSNTLRGALVGWNKTLATEVASYGVTANMILPGRIHTDRIDELDGANAKRQGTSLDAVRENSIKAIPAGRLGKVEEFAAAAAFLCSVPASYVTGTMLRVDGGAAKSN</sequence>
<dbReference type="Proteomes" id="UP000308828">
    <property type="component" value="Unassembled WGS sequence"/>
</dbReference>
<name>A0A4S8P697_9HYPH</name>
<evidence type="ECO:0000313" key="3">
    <source>
        <dbReference type="Proteomes" id="UP000308828"/>
    </source>
</evidence>
<protein>
    <submittedName>
        <fullName evidence="2">SDR family oxidoreductase</fullName>
    </submittedName>
</protein>
<dbReference type="Pfam" id="PF13561">
    <property type="entry name" value="adh_short_C2"/>
    <property type="match status" value="1"/>
</dbReference>
<dbReference type="RefSeq" id="WP_136597618.1">
    <property type="nucleotide sequence ID" value="NZ_STGV01000001.1"/>
</dbReference>
<reference evidence="2 3" key="1">
    <citation type="submission" date="2019-04" db="EMBL/GenBank/DDBJ databases">
        <title>Genome sequence of strain shin9-1.</title>
        <authorList>
            <person name="Gao J."/>
            <person name="Sun J."/>
        </authorList>
    </citation>
    <scope>NUCLEOTIDE SEQUENCE [LARGE SCALE GENOMIC DNA]</scope>
    <source>
        <strain evidence="3">shin9-1</strain>
    </source>
</reference>
<dbReference type="InterPro" id="IPR050259">
    <property type="entry name" value="SDR"/>
</dbReference>
<dbReference type="SUPFAM" id="SSF51735">
    <property type="entry name" value="NAD(P)-binding Rossmann-fold domains"/>
    <property type="match status" value="1"/>
</dbReference>
<keyword evidence="3" id="KW-1185">Reference proteome</keyword>
<dbReference type="InterPro" id="IPR002347">
    <property type="entry name" value="SDR_fam"/>
</dbReference>
<organism evidence="2 3">
    <name type="scientific">Peteryoungia ipomoeae</name>
    <dbReference type="NCBI Taxonomy" id="1210932"/>
    <lineage>
        <taxon>Bacteria</taxon>
        <taxon>Pseudomonadati</taxon>
        <taxon>Pseudomonadota</taxon>
        <taxon>Alphaproteobacteria</taxon>
        <taxon>Hyphomicrobiales</taxon>
        <taxon>Rhizobiaceae</taxon>
        <taxon>Peteryoungia</taxon>
    </lineage>
</organism>
<proteinExistence type="inferred from homology"/>
<comment type="similarity">
    <text evidence="1">Belongs to the short-chain dehydrogenases/reductases (SDR) family.</text>
</comment>
<dbReference type="InterPro" id="IPR036291">
    <property type="entry name" value="NAD(P)-bd_dom_sf"/>
</dbReference>
<comment type="caution">
    <text evidence="2">The sequence shown here is derived from an EMBL/GenBank/DDBJ whole genome shotgun (WGS) entry which is preliminary data.</text>
</comment>